<dbReference type="InterPro" id="IPR050982">
    <property type="entry name" value="Auxin_biosynth/cation_transpt"/>
</dbReference>
<comment type="catalytic activity">
    <reaction evidence="10">
        <text>L-ornithine + NADH + O2 = N(5)-hydroxy-L-ornithine + NAD(+) + H2O</text>
        <dbReference type="Rhea" id="RHEA:41512"/>
        <dbReference type="ChEBI" id="CHEBI:15377"/>
        <dbReference type="ChEBI" id="CHEBI:15379"/>
        <dbReference type="ChEBI" id="CHEBI:46911"/>
        <dbReference type="ChEBI" id="CHEBI:57540"/>
        <dbReference type="ChEBI" id="CHEBI:57945"/>
        <dbReference type="ChEBI" id="CHEBI:78275"/>
        <dbReference type="EC" id="1.14.13.196"/>
    </reaction>
</comment>
<evidence type="ECO:0000313" key="12">
    <source>
        <dbReference type="Proteomes" id="UP000531561"/>
    </source>
</evidence>
<dbReference type="OrthoDB" id="2915840at2759"/>
<evidence type="ECO:0000256" key="10">
    <source>
        <dbReference type="ARBA" id="ARBA00049248"/>
    </source>
</evidence>
<dbReference type="InterPro" id="IPR025700">
    <property type="entry name" value="Lys/Orn_oxygenase"/>
</dbReference>
<dbReference type="SUPFAM" id="SSF51905">
    <property type="entry name" value="FAD/NAD(P)-binding domain"/>
    <property type="match status" value="1"/>
</dbReference>
<organism evidence="11 12">
    <name type="scientific">Botrytis fragariae</name>
    <dbReference type="NCBI Taxonomy" id="1964551"/>
    <lineage>
        <taxon>Eukaryota</taxon>
        <taxon>Fungi</taxon>
        <taxon>Dikarya</taxon>
        <taxon>Ascomycota</taxon>
        <taxon>Pezizomycotina</taxon>
        <taxon>Leotiomycetes</taxon>
        <taxon>Helotiales</taxon>
        <taxon>Sclerotiniaceae</taxon>
        <taxon>Botrytis</taxon>
    </lineage>
</organism>
<dbReference type="PANTHER" id="PTHR43539">
    <property type="entry name" value="FLAVIN-BINDING MONOOXYGENASE-LIKE PROTEIN (AFU_ORTHOLOGUE AFUA_4G09220)"/>
    <property type="match status" value="1"/>
</dbReference>
<dbReference type="GeneID" id="59259468"/>
<evidence type="ECO:0000256" key="8">
    <source>
        <dbReference type="ARBA" id="ARBA00023002"/>
    </source>
</evidence>
<keyword evidence="11" id="KW-0503">Monooxygenase</keyword>
<evidence type="ECO:0000256" key="1">
    <source>
        <dbReference type="ARBA" id="ARBA00001974"/>
    </source>
</evidence>
<dbReference type="Proteomes" id="UP000531561">
    <property type="component" value="Unassembled WGS sequence"/>
</dbReference>
<reference evidence="11 12" key="1">
    <citation type="journal article" date="2020" name="Phytopathology">
        <title>A high-quality genome resource of Botrytis fragariae, a new and rapidly spreading fungal pathogen causing strawberry gray mold in the U.S.A.</title>
        <authorList>
            <person name="Wu Y."/>
            <person name="Saski C.A."/>
            <person name="Schnabel G."/>
            <person name="Xiao S."/>
            <person name="Hu M."/>
        </authorList>
    </citation>
    <scope>NUCLEOTIDE SEQUENCE [LARGE SCALE GENOMIC DNA]</scope>
    <source>
        <strain evidence="11 12">BVB16</strain>
    </source>
</reference>
<dbReference type="PANTHER" id="PTHR43539:SF78">
    <property type="entry name" value="FLAVIN-CONTAINING MONOOXYGENASE"/>
    <property type="match status" value="1"/>
</dbReference>
<dbReference type="AlphaFoldDB" id="A0A8H6AUW5"/>
<dbReference type="EC" id="1.14.13.196" evidence="4"/>
<comment type="similarity">
    <text evidence="3">Belongs to the lysine N(6)-hydroxylase/L-ornithine N(5)-oxygenase family.</text>
</comment>
<comment type="pathway">
    <text evidence="2">Siderophore biosynthesis.</text>
</comment>
<evidence type="ECO:0000256" key="7">
    <source>
        <dbReference type="ARBA" id="ARBA00022857"/>
    </source>
</evidence>
<evidence type="ECO:0000256" key="9">
    <source>
        <dbReference type="ARBA" id="ARBA00047598"/>
    </source>
</evidence>
<evidence type="ECO:0000256" key="5">
    <source>
        <dbReference type="ARBA" id="ARBA00022630"/>
    </source>
</evidence>
<comment type="catalytic activity">
    <reaction evidence="9">
        <text>L-ornithine + NADPH + O2 = N(5)-hydroxy-L-ornithine + NADP(+) + H2O</text>
        <dbReference type="Rhea" id="RHEA:41508"/>
        <dbReference type="ChEBI" id="CHEBI:15377"/>
        <dbReference type="ChEBI" id="CHEBI:15379"/>
        <dbReference type="ChEBI" id="CHEBI:46911"/>
        <dbReference type="ChEBI" id="CHEBI:57783"/>
        <dbReference type="ChEBI" id="CHEBI:58349"/>
        <dbReference type="ChEBI" id="CHEBI:78275"/>
        <dbReference type="EC" id="1.14.13.196"/>
    </reaction>
</comment>
<evidence type="ECO:0000256" key="6">
    <source>
        <dbReference type="ARBA" id="ARBA00022827"/>
    </source>
</evidence>
<dbReference type="GO" id="GO:0004497">
    <property type="term" value="F:monooxygenase activity"/>
    <property type="evidence" value="ECO:0007669"/>
    <property type="project" value="UniProtKB-KW"/>
</dbReference>
<protein>
    <recommendedName>
        <fullName evidence="4">L-ornithine N(5)-monooxygenase [NAD(P)H]</fullName>
        <ecNumber evidence="4">1.14.13.196</ecNumber>
    </recommendedName>
</protein>
<evidence type="ECO:0000256" key="4">
    <source>
        <dbReference type="ARBA" id="ARBA00012881"/>
    </source>
</evidence>
<sequence>MVDENLEMQDEVEHNLVIVGAARQYPGFRSESGLRMIDFSDTPIVLPLDVETYHDTFEAKYVTKYLEGYVDVHVCNEKSLRDRVIFGFKVGGIEKIDGIWSVWSEAHENGNGNEHNRMIKTRKLAIATGQNSLPYFPSLPNQANFKSPIVHQEHFGQISTSALAPDSPYTAIIILGGGKSAADMVYECVKAGKKVSWLIRQSGEGPGIFAGAKGRGRYRNDAEMSAT</sequence>
<dbReference type="EMBL" id="JABFCT010000008">
    <property type="protein sequence ID" value="KAF5873925.1"/>
    <property type="molecule type" value="Genomic_DNA"/>
</dbReference>
<keyword evidence="6" id="KW-0274">FAD</keyword>
<dbReference type="Pfam" id="PF13434">
    <property type="entry name" value="Lys_Orn_oxgnase"/>
    <property type="match status" value="1"/>
</dbReference>
<evidence type="ECO:0000256" key="2">
    <source>
        <dbReference type="ARBA" id="ARBA00004924"/>
    </source>
</evidence>
<dbReference type="RefSeq" id="XP_037192871.1">
    <property type="nucleotide sequence ID" value="XM_037335776.1"/>
</dbReference>
<keyword evidence="12" id="KW-1185">Reference proteome</keyword>
<name>A0A8H6AUW5_9HELO</name>
<gene>
    <name evidence="11" type="ORF">Bfra_005392</name>
</gene>
<evidence type="ECO:0000256" key="3">
    <source>
        <dbReference type="ARBA" id="ARBA00007588"/>
    </source>
</evidence>
<keyword evidence="5" id="KW-0285">Flavoprotein</keyword>
<comment type="caution">
    <text evidence="11">The sequence shown here is derived from an EMBL/GenBank/DDBJ whole genome shotgun (WGS) entry which is preliminary data.</text>
</comment>
<evidence type="ECO:0000313" key="11">
    <source>
        <dbReference type="EMBL" id="KAF5873925.1"/>
    </source>
</evidence>
<comment type="cofactor">
    <cofactor evidence="1">
        <name>FAD</name>
        <dbReference type="ChEBI" id="CHEBI:57692"/>
    </cofactor>
</comment>
<dbReference type="InterPro" id="IPR036188">
    <property type="entry name" value="FAD/NAD-bd_sf"/>
</dbReference>
<keyword evidence="8" id="KW-0560">Oxidoreductase</keyword>
<proteinExistence type="inferred from homology"/>
<dbReference type="GO" id="GO:0050660">
    <property type="term" value="F:flavin adenine dinucleotide binding"/>
    <property type="evidence" value="ECO:0007669"/>
    <property type="project" value="TreeGrafter"/>
</dbReference>
<accession>A0A8H6AUW5</accession>
<keyword evidence="7" id="KW-0521">NADP</keyword>
<dbReference type="Gene3D" id="3.50.50.60">
    <property type="entry name" value="FAD/NAD(P)-binding domain"/>
    <property type="match status" value="1"/>
</dbReference>